<protein>
    <submittedName>
        <fullName evidence="5">D-alanyl-D-alanine carboxypeptidase</fullName>
        <ecNumber evidence="5">3.4.16.4</ecNumber>
    </submittedName>
</protein>
<dbReference type="Pfam" id="PF02113">
    <property type="entry name" value="Peptidase_S13"/>
    <property type="match status" value="2"/>
</dbReference>
<evidence type="ECO:0000256" key="2">
    <source>
        <dbReference type="ARBA" id="ARBA00022801"/>
    </source>
</evidence>
<dbReference type="SUPFAM" id="SSF56601">
    <property type="entry name" value="beta-lactamase/transpeptidase-like"/>
    <property type="match status" value="1"/>
</dbReference>
<dbReference type="AlphaFoldDB" id="A0A837DA86"/>
<evidence type="ECO:0000256" key="1">
    <source>
        <dbReference type="ARBA" id="ARBA00006096"/>
    </source>
</evidence>
<keyword evidence="2 5" id="KW-0378">Hydrolase</keyword>
<dbReference type="InterPro" id="IPR012338">
    <property type="entry name" value="Beta-lactam/transpept-like"/>
</dbReference>
<dbReference type="PANTHER" id="PTHR30023">
    <property type="entry name" value="D-ALANYL-D-ALANINE CARBOXYPEPTIDASE"/>
    <property type="match status" value="1"/>
</dbReference>
<keyword evidence="5" id="KW-0645">Protease</keyword>
<dbReference type="OMA" id="HSDNTLA"/>
<evidence type="ECO:0000256" key="3">
    <source>
        <dbReference type="SAM" id="MobiDB-lite"/>
    </source>
</evidence>
<reference evidence="5 6" key="1">
    <citation type="submission" date="2014-10" db="EMBL/GenBank/DDBJ databases">
        <title>Genome sequence of Micropolyspora internatus JCM3315.</title>
        <authorList>
            <person name="Shin S.-K."/>
            <person name="Yi H."/>
        </authorList>
    </citation>
    <scope>NUCLEOTIDE SEQUENCE [LARGE SCALE GENOMIC DNA]</scope>
    <source>
        <strain evidence="5 6">JCM 3315</strain>
    </source>
</reference>
<sequence length="517" mass="53146">MRIEPRSGGTGEQQAVVAQAETETPEQPSPPVEGPPPGESPPGATPPPEEGEAAPRPRRRPVVVAAVFVVVLLVAGGVLAVPYVSNRLGLPWAPNAPKADPPAPREITLALQVPPESAPTPTPAGVGAAIDDLVTDPALGTLLGSVVDPATGTTLWERNADQALAPASTTKLLTSAAALLVLDHDMRFPTKVVAGAEPGTVVLVGGGDVTLSSLPEGEESIFPGAAHLDDLVEQVREATGGQVSRVELDLSAFTGPTEGRDWAPEDVPSTYMVQTQPVMLDGGRTDPTDEGSMGRSDPAGHLVETFAERLGAEAGGTTTAPEGAKVLGEVWSPPVDELVRVALVESDNLVSEVLARQVAIAEGKQPSFEGAAEATLEVLSRHGVDVTGVELNDGSGLSPSNRIPPATLTQLLAMAASPDTDNEVTVKLRPLLDGLPVAGGSGTLSTRYDQGPATQGRGWVRAKTGTIPVERVHTLAGVVLTEDDRVLVFALMSNGGDSGAPAALDRISARLRGCGCR</sequence>
<dbReference type="GO" id="GO:0009002">
    <property type="term" value="F:serine-type D-Ala-D-Ala carboxypeptidase activity"/>
    <property type="evidence" value="ECO:0007669"/>
    <property type="project" value="UniProtKB-EC"/>
</dbReference>
<dbReference type="RefSeq" id="WP_015787839.1">
    <property type="nucleotide sequence ID" value="NZ_CALJZO010000068.1"/>
</dbReference>
<proteinExistence type="inferred from homology"/>
<keyword evidence="5" id="KW-0121">Carboxypeptidase</keyword>
<dbReference type="Gene3D" id="3.40.710.10">
    <property type="entry name" value="DD-peptidase/beta-lactamase superfamily"/>
    <property type="match status" value="2"/>
</dbReference>
<dbReference type="EMBL" id="JRZE01000003">
    <property type="protein sequence ID" value="KHF44322.1"/>
    <property type="molecule type" value="Genomic_DNA"/>
</dbReference>
<keyword evidence="4" id="KW-0472">Membrane</keyword>
<dbReference type="InterPro" id="IPR000667">
    <property type="entry name" value="Peptidase_S13"/>
</dbReference>
<keyword evidence="4" id="KW-0812">Transmembrane</keyword>
<dbReference type="GO" id="GO:0000270">
    <property type="term" value="P:peptidoglycan metabolic process"/>
    <property type="evidence" value="ECO:0007669"/>
    <property type="project" value="TreeGrafter"/>
</dbReference>
<comment type="similarity">
    <text evidence="1">Belongs to the peptidase S13 family.</text>
</comment>
<feature type="region of interest" description="Disordered" evidence="3">
    <location>
        <begin position="1"/>
        <end position="57"/>
    </location>
</feature>
<evidence type="ECO:0000313" key="6">
    <source>
        <dbReference type="Proteomes" id="UP000030848"/>
    </source>
</evidence>
<feature type="transmembrane region" description="Helical" evidence="4">
    <location>
        <begin position="62"/>
        <end position="84"/>
    </location>
</feature>
<dbReference type="PANTHER" id="PTHR30023:SF0">
    <property type="entry name" value="PENICILLIN-SENSITIVE CARBOXYPEPTIDASE A"/>
    <property type="match status" value="1"/>
</dbReference>
<evidence type="ECO:0000313" key="5">
    <source>
        <dbReference type="EMBL" id="KHF44322.1"/>
    </source>
</evidence>
<evidence type="ECO:0000256" key="4">
    <source>
        <dbReference type="SAM" id="Phobius"/>
    </source>
</evidence>
<feature type="compositionally biased region" description="Pro residues" evidence="3">
    <location>
        <begin position="27"/>
        <end position="48"/>
    </location>
</feature>
<dbReference type="GO" id="GO:0006508">
    <property type="term" value="P:proteolysis"/>
    <property type="evidence" value="ECO:0007669"/>
    <property type="project" value="InterPro"/>
</dbReference>
<organism evidence="5 6">
    <name type="scientific">Saccharomonospora viridis</name>
    <dbReference type="NCBI Taxonomy" id="1852"/>
    <lineage>
        <taxon>Bacteria</taxon>
        <taxon>Bacillati</taxon>
        <taxon>Actinomycetota</taxon>
        <taxon>Actinomycetes</taxon>
        <taxon>Pseudonocardiales</taxon>
        <taxon>Pseudonocardiaceae</taxon>
        <taxon>Saccharomonospora</taxon>
    </lineage>
</organism>
<gene>
    <name evidence="5" type="ORF">MINT15_12040</name>
</gene>
<comment type="caution">
    <text evidence="5">The sequence shown here is derived from an EMBL/GenBank/DDBJ whole genome shotgun (WGS) entry which is preliminary data.</text>
</comment>
<dbReference type="NCBIfam" id="TIGR00666">
    <property type="entry name" value="PBP4"/>
    <property type="match status" value="1"/>
</dbReference>
<keyword evidence="4" id="KW-1133">Transmembrane helix</keyword>
<dbReference type="Proteomes" id="UP000030848">
    <property type="component" value="Unassembled WGS sequence"/>
</dbReference>
<accession>A0A837DA86</accession>
<name>A0A837DA86_9PSEU</name>
<dbReference type="PRINTS" id="PR00922">
    <property type="entry name" value="DADACBPTASE3"/>
</dbReference>
<dbReference type="EC" id="3.4.16.4" evidence="5"/>